<dbReference type="AlphaFoldDB" id="A0A1Y0CYX9"/>
<keyword evidence="3 4" id="KW-0408">Iron</keyword>
<evidence type="ECO:0000256" key="5">
    <source>
        <dbReference type="SAM" id="MobiDB-lite"/>
    </source>
</evidence>
<dbReference type="Proteomes" id="UP000243793">
    <property type="component" value="Chromosome"/>
</dbReference>
<keyword evidence="2 4" id="KW-0479">Metal-binding</keyword>
<name>A0A1Y0CYX9_9GAMM</name>
<reference evidence="9" key="1">
    <citation type="submission" date="2017-05" db="EMBL/GenBank/DDBJ databases">
        <authorList>
            <person name="Sung H."/>
        </authorList>
    </citation>
    <scope>NUCLEOTIDE SEQUENCE [LARGE SCALE GENOMIC DNA]</scope>
    <source>
        <strain evidence="9">AMac2203</strain>
    </source>
</reference>
<feature type="region of interest" description="Disordered" evidence="5">
    <location>
        <begin position="379"/>
        <end position="407"/>
    </location>
</feature>
<keyword evidence="6" id="KW-0732">Signal</keyword>
<gene>
    <name evidence="8" type="ORF">CBP12_07645</name>
</gene>
<feature type="compositionally biased region" description="Basic and acidic residues" evidence="5">
    <location>
        <begin position="209"/>
        <end position="224"/>
    </location>
</feature>
<evidence type="ECO:0000256" key="2">
    <source>
        <dbReference type="ARBA" id="ARBA00022723"/>
    </source>
</evidence>
<dbReference type="PANTHER" id="PTHR35008:SF9">
    <property type="entry name" value="CYTOCHROME C DOMAIN-CONTAINING PROTEIN"/>
    <property type="match status" value="1"/>
</dbReference>
<dbReference type="SUPFAM" id="SSF46626">
    <property type="entry name" value="Cytochrome c"/>
    <property type="match status" value="1"/>
</dbReference>
<organism evidence="8 9">
    <name type="scientific">Oceanisphaera avium</name>
    <dbReference type="NCBI Taxonomy" id="1903694"/>
    <lineage>
        <taxon>Bacteria</taxon>
        <taxon>Pseudomonadati</taxon>
        <taxon>Pseudomonadota</taxon>
        <taxon>Gammaproteobacteria</taxon>
        <taxon>Aeromonadales</taxon>
        <taxon>Aeromonadaceae</taxon>
        <taxon>Oceanisphaera</taxon>
    </lineage>
</organism>
<feature type="compositionally biased region" description="Basic and acidic residues" evidence="5">
    <location>
        <begin position="26"/>
        <end position="37"/>
    </location>
</feature>
<feature type="compositionally biased region" description="Polar residues" evidence="5">
    <location>
        <begin position="38"/>
        <end position="55"/>
    </location>
</feature>
<evidence type="ECO:0000256" key="6">
    <source>
        <dbReference type="SAM" id="SignalP"/>
    </source>
</evidence>
<dbReference type="PANTHER" id="PTHR35008">
    <property type="entry name" value="BLL4482 PROTEIN-RELATED"/>
    <property type="match status" value="1"/>
</dbReference>
<feature type="compositionally biased region" description="Polar residues" evidence="5">
    <location>
        <begin position="180"/>
        <end position="202"/>
    </location>
</feature>
<evidence type="ECO:0000256" key="4">
    <source>
        <dbReference type="PROSITE-ProRule" id="PRU00433"/>
    </source>
</evidence>
<feature type="chain" id="PRO_5013027817" description="Cytochrome c domain-containing protein" evidence="6">
    <location>
        <begin position="24"/>
        <end position="407"/>
    </location>
</feature>
<keyword evidence="9" id="KW-1185">Reference proteome</keyword>
<dbReference type="InterPro" id="IPR051459">
    <property type="entry name" value="Cytochrome_c-type_DH"/>
</dbReference>
<dbReference type="GO" id="GO:0020037">
    <property type="term" value="F:heme binding"/>
    <property type="evidence" value="ECO:0007669"/>
    <property type="project" value="InterPro"/>
</dbReference>
<dbReference type="GO" id="GO:0046872">
    <property type="term" value="F:metal ion binding"/>
    <property type="evidence" value="ECO:0007669"/>
    <property type="project" value="UniProtKB-KW"/>
</dbReference>
<dbReference type="PROSITE" id="PS51007">
    <property type="entry name" value="CYTC"/>
    <property type="match status" value="1"/>
</dbReference>
<feature type="signal peptide" evidence="6">
    <location>
        <begin position="1"/>
        <end position="23"/>
    </location>
</feature>
<feature type="region of interest" description="Disordered" evidence="5">
    <location>
        <begin position="26"/>
        <end position="259"/>
    </location>
</feature>
<keyword evidence="1 4" id="KW-0349">Heme</keyword>
<dbReference type="KEGG" id="ocm:CBP12_07645"/>
<evidence type="ECO:0000256" key="3">
    <source>
        <dbReference type="ARBA" id="ARBA00023004"/>
    </source>
</evidence>
<dbReference type="EMBL" id="CP021376">
    <property type="protein sequence ID" value="ART80035.1"/>
    <property type="molecule type" value="Genomic_DNA"/>
</dbReference>
<dbReference type="Gene3D" id="1.10.760.10">
    <property type="entry name" value="Cytochrome c-like domain"/>
    <property type="match status" value="1"/>
</dbReference>
<feature type="compositionally biased region" description="Basic and acidic residues" evidence="5">
    <location>
        <begin position="56"/>
        <end position="82"/>
    </location>
</feature>
<dbReference type="InterPro" id="IPR036909">
    <property type="entry name" value="Cyt_c-like_dom_sf"/>
</dbReference>
<proteinExistence type="predicted"/>
<dbReference type="Pfam" id="PF13442">
    <property type="entry name" value="Cytochrome_CBB3"/>
    <property type="match status" value="1"/>
</dbReference>
<feature type="compositionally biased region" description="Basic and acidic residues" evidence="5">
    <location>
        <begin position="88"/>
        <end position="179"/>
    </location>
</feature>
<sequence length="407" mass="44879">MEAIMHKTTLALLLLTSMTGAHAQLRVDDNSTTEDTRAQASALSATTEEPATEQKSAAKKDTTNQHESSAKEKDTNNNETTREQAATDNKEAATTQERDAAKKNEQAAKKESTNKHESAAKEKDSTNNDSRKPSSSDNEKRSTNQDVKQDRDSSNDNEKAAKKDITNKQDSSAKEKDTTGQEATNTSGSTNKEADTDQTAKQSLDEQEPSQKDKGKNKDKKNADSKTSQQTDKRDLKESTALIKNAAKRGTPPWTNDSANIHLQLSRGDAEQDQAKPYQAEDFKIKPEWERWFAGEKHFSTQNGKEVYEVLCQACHMPDGQGAQGAGHFPSFVGNERLRSPDYPIAVILNGLRGMPPFSEMLSDQQVAEVVNHLRTNFGNQLDGDTTAEEVAKVRQDDSSTDNDEQD</sequence>
<feature type="domain" description="Cytochrome c" evidence="7">
    <location>
        <begin position="299"/>
        <end position="378"/>
    </location>
</feature>
<dbReference type="GO" id="GO:0009055">
    <property type="term" value="F:electron transfer activity"/>
    <property type="evidence" value="ECO:0007669"/>
    <property type="project" value="InterPro"/>
</dbReference>
<dbReference type="InterPro" id="IPR009056">
    <property type="entry name" value="Cyt_c-like_dom"/>
</dbReference>
<evidence type="ECO:0000256" key="1">
    <source>
        <dbReference type="ARBA" id="ARBA00022617"/>
    </source>
</evidence>
<protein>
    <recommendedName>
        <fullName evidence="7">Cytochrome c domain-containing protein</fullName>
    </recommendedName>
</protein>
<accession>A0A1Y0CYX9</accession>
<evidence type="ECO:0000259" key="7">
    <source>
        <dbReference type="PROSITE" id="PS51007"/>
    </source>
</evidence>
<evidence type="ECO:0000313" key="8">
    <source>
        <dbReference type="EMBL" id="ART80035.1"/>
    </source>
</evidence>
<evidence type="ECO:0000313" key="9">
    <source>
        <dbReference type="Proteomes" id="UP000243793"/>
    </source>
</evidence>